<keyword evidence="2" id="KW-1185">Reference proteome</keyword>
<accession>A0ABP1S777</accession>
<sequence length="144" mass="17200">MAMRSLLRVNQPGPGPGSYNTTKYWTISRRPDYKPVIVQCFFKGADNCSLCGELQYGDYYRDSKKRRPLCWCFHCFRYARPMMITSYLRTINKHRHCCFMHKHIDVEDITYHLIPKSRVRTVKLKERSMWMKYGDMIDAKGLPF</sequence>
<organism evidence="1 2">
    <name type="scientific">Orchesella dallaii</name>
    <dbReference type="NCBI Taxonomy" id="48710"/>
    <lineage>
        <taxon>Eukaryota</taxon>
        <taxon>Metazoa</taxon>
        <taxon>Ecdysozoa</taxon>
        <taxon>Arthropoda</taxon>
        <taxon>Hexapoda</taxon>
        <taxon>Collembola</taxon>
        <taxon>Entomobryomorpha</taxon>
        <taxon>Entomobryoidea</taxon>
        <taxon>Orchesellidae</taxon>
        <taxon>Orchesellinae</taxon>
        <taxon>Orchesella</taxon>
    </lineage>
</organism>
<name>A0ABP1S777_9HEXA</name>
<gene>
    <name evidence="1" type="ORF">ODALV1_LOCUS30322</name>
</gene>
<protein>
    <submittedName>
        <fullName evidence="1">Uncharacterized protein</fullName>
    </submittedName>
</protein>
<proteinExistence type="predicted"/>
<evidence type="ECO:0000313" key="2">
    <source>
        <dbReference type="Proteomes" id="UP001642540"/>
    </source>
</evidence>
<dbReference type="EMBL" id="CAXLJM020000161">
    <property type="protein sequence ID" value="CAL8144870.1"/>
    <property type="molecule type" value="Genomic_DNA"/>
</dbReference>
<comment type="caution">
    <text evidence="1">The sequence shown here is derived from an EMBL/GenBank/DDBJ whole genome shotgun (WGS) entry which is preliminary data.</text>
</comment>
<dbReference type="Proteomes" id="UP001642540">
    <property type="component" value="Unassembled WGS sequence"/>
</dbReference>
<reference evidence="1 2" key="1">
    <citation type="submission" date="2024-08" db="EMBL/GenBank/DDBJ databases">
        <authorList>
            <person name="Cucini C."/>
            <person name="Frati F."/>
        </authorList>
    </citation>
    <scope>NUCLEOTIDE SEQUENCE [LARGE SCALE GENOMIC DNA]</scope>
</reference>
<evidence type="ECO:0000313" key="1">
    <source>
        <dbReference type="EMBL" id="CAL8144870.1"/>
    </source>
</evidence>